<evidence type="ECO:0000313" key="6">
    <source>
        <dbReference type="EMBL" id="BCA29582.1"/>
    </source>
</evidence>
<evidence type="ECO:0000313" key="9">
    <source>
        <dbReference type="Proteomes" id="UP000501237"/>
    </source>
</evidence>
<dbReference type="SMART" id="SM00895">
    <property type="entry name" value="FCD"/>
    <property type="match status" value="1"/>
</dbReference>
<dbReference type="InterPro" id="IPR000524">
    <property type="entry name" value="Tscrpt_reg_HTH_GntR"/>
</dbReference>
<keyword evidence="2" id="KW-0238">DNA-binding</keyword>
<sequence>MSTTLVGSVVQSLREAIEQGRWPAGEMLPGQRELADQLGVSRPCLREAVTVLETLGMVRSLPGKGVQVLAREAVDVAEPRVAAGHRMADILELRYALEPFIVGLVAQSIASADLDRLRLRLLDLRDAAEDGALDAFVEAYLGFHRLLGSLTSNPIFQHLVGQAGDALARSDVLLRQGADQLEARVREHEALVQAIRRRDSVLAADLMRQHLANEARRLDLPLQLPESPMSASKA</sequence>
<dbReference type="RefSeq" id="WP_044404337.1">
    <property type="nucleotide sequence ID" value="NZ_AP022213.1"/>
</dbReference>
<dbReference type="Pfam" id="PF07729">
    <property type="entry name" value="FCD"/>
    <property type="match status" value="1"/>
</dbReference>
<dbReference type="GeneID" id="57398778"/>
<dbReference type="EMBL" id="WTFN01000117">
    <property type="protein sequence ID" value="MWK59769.1"/>
    <property type="molecule type" value="Genomic_DNA"/>
</dbReference>
<reference evidence="7 8" key="2">
    <citation type="submission" date="2019-12" db="EMBL/GenBank/DDBJ databases">
        <title>Draft genome sequence of Pseudomonas otitidis recovered from a chicken carcass.</title>
        <authorList>
            <person name="Vieira T.R."/>
            <person name="Oliviera E.F.C."/>
            <person name="Silva N.M.V."/>
            <person name="Sambrano G.E."/>
            <person name="Cibulski S.P."/>
            <person name="Cardoso M.R.I."/>
        </authorList>
    </citation>
    <scope>NUCLEOTIDE SEQUENCE [LARGE SCALE GENOMIC DNA]</scope>
    <source>
        <strain evidence="7 8">25_K</strain>
    </source>
</reference>
<dbReference type="Proteomes" id="UP000461288">
    <property type="component" value="Unassembled WGS sequence"/>
</dbReference>
<evidence type="ECO:0000256" key="2">
    <source>
        <dbReference type="ARBA" id="ARBA00023125"/>
    </source>
</evidence>
<gene>
    <name evidence="7" type="ORF">GO594_27600</name>
    <name evidence="6" type="ORF">PtoMrB4_35590</name>
    <name evidence="5" type="ORF">WP8S17C03_20410</name>
</gene>
<reference evidence="6 9" key="3">
    <citation type="journal article" date="2020" name="Microbiol. Resour. Announc.">
        <title>Complete genome sequence of Pseudomonas otitidis strain MrB4, isolated from Lake Biwa in Japan.</title>
        <authorList>
            <person name="Miyazaki K."/>
            <person name="Hase E."/>
            <person name="Maruya T."/>
        </authorList>
    </citation>
    <scope>NUCLEOTIDE SEQUENCE [LARGE SCALE GENOMIC DNA]</scope>
    <source>
        <strain evidence="6 9">MrB4</strain>
    </source>
</reference>
<keyword evidence="3" id="KW-0804">Transcription</keyword>
<dbReference type="Pfam" id="PF00392">
    <property type="entry name" value="GntR"/>
    <property type="match status" value="1"/>
</dbReference>
<dbReference type="SMART" id="SM00345">
    <property type="entry name" value="HTH_GNTR"/>
    <property type="match status" value="1"/>
</dbReference>
<name>A0A1I0TSU5_9GAMM</name>
<evidence type="ECO:0000313" key="5">
    <source>
        <dbReference type="EMBL" id="BBT15992.1"/>
    </source>
</evidence>
<feature type="domain" description="HTH gntR-type" evidence="4">
    <location>
        <begin position="3"/>
        <end position="71"/>
    </location>
</feature>
<dbReference type="AlphaFoldDB" id="A0A1I0TSU5"/>
<dbReference type="CDD" id="cd07377">
    <property type="entry name" value="WHTH_GntR"/>
    <property type="match status" value="1"/>
</dbReference>
<evidence type="ECO:0000259" key="4">
    <source>
        <dbReference type="PROSITE" id="PS50949"/>
    </source>
</evidence>
<dbReference type="InterPro" id="IPR011711">
    <property type="entry name" value="GntR_C"/>
</dbReference>
<dbReference type="GO" id="GO:0003677">
    <property type="term" value="F:DNA binding"/>
    <property type="evidence" value="ECO:0007669"/>
    <property type="project" value="UniProtKB-KW"/>
</dbReference>
<dbReference type="PRINTS" id="PR00035">
    <property type="entry name" value="HTHGNTR"/>
</dbReference>
<dbReference type="EMBL" id="AP022642">
    <property type="protein sequence ID" value="BCA29582.1"/>
    <property type="molecule type" value="Genomic_DNA"/>
</dbReference>
<dbReference type="PROSITE" id="PS50949">
    <property type="entry name" value="HTH_GNTR"/>
    <property type="match status" value="1"/>
</dbReference>
<dbReference type="SUPFAM" id="SSF46785">
    <property type="entry name" value="Winged helix' DNA-binding domain"/>
    <property type="match status" value="1"/>
</dbReference>
<evidence type="ECO:0000256" key="3">
    <source>
        <dbReference type="ARBA" id="ARBA00023163"/>
    </source>
</evidence>
<dbReference type="SUPFAM" id="SSF48008">
    <property type="entry name" value="GntR ligand-binding domain-like"/>
    <property type="match status" value="1"/>
</dbReference>
<dbReference type="KEGG" id="poj:PtoMrB4_35590"/>
<dbReference type="GO" id="GO:0003700">
    <property type="term" value="F:DNA-binding transcription factor activity"/>
    <property type="evidence" value="ECO:0007669"/>
    <property type="project" value="InterPro"/>
</dbReference>
<evidence type="ECO:0000313" key="8">
    <source>
        <dbReference type="Proteomes" id="UP000461288"/>
    </source>
</evidence>
<dbReference type="InterPro" id="IPR008920">
    <property type="entry name" value="TF_FadR/GntR_C"/>
</dbReference>
<dbReference type="STRING" id="319939.SAMN05216263_10626"/>
<evidence type="ECO:0000313" key="10">
    <source>
        <dbReference type="Proteomes" id="UP000515591"/>
    </source>
</evidence>
<proteinExistence type="predicted"/>
<dbReference type="PANTHER" id="PTHR43537:SF51">
    <property type="entry name" value="HTH-TYPE TRANSCRIPTIONAL REGULATOR LGOR-RELATED"/>
    <property type="match status" value="1"/>
</dbReference>
<dbReference type="Proteomes" id="UP000501237">
    <property type="component" value="Chromosome"/>
</dbReference>
<dbReference type="Proteomes" id="UP000515591">
    <property type="component" value="Chromosome"/>
</dbReference>
<dbReference type="Gene3D" id="1.20.120.530">
    <property type="entry name" value="GntR ligand-binding domain-like"/>
    <property type="match status" value="1"/>
</dbReference>
<reference evidence="5 10" key="1">
    <citation type="submission" date="2019-12" db="EMBL/GenBank/DDBJ databases">
        <title>complete genome sequences of Pseudomonas otitidis str. WP8-S17-CRE-03 isolated from wastewater treatment plant effluent.</title>
        <authorList>
            <person name="Sekizuka T."/>
            <person name="Itokawa K."/>
            <person name="Yatsu K."/>
            <person name="Inamine Y."/>
            <person name="Kuroda M."/>
        </authorList>
    </citation>
    <scope>NUCLEOTIDE SEQUENCE [LARGE SCALE GENOMIC DNA]</scope>
    <source>
        <strain evidence="5 10">WP8-S17-CRE-03</strain>
    </source>
</reference>
<dbReference type="EMBL" id="AP022213">
    <property type="protein sequence ID" value="BBT15992.1"/>
    <property type="molecule type" value="Genomic_DNA"/>
</dbReference>
<evidence type="ECO:0000313" key="7">
    <source>
        <dbReference type="EMBL" id="MWK59769.1"/>
    </source>
</evidence>
<accession>A0A1I0TSU5</accession>
<organism evidence="7 8">
    <name type="scientific">Metapseudomonas otitidis</name>
    <dbReference type="NCBI Taxonomy" id="319939"/>
    <lineage>
        <taxon>Bacteria</taxon>
        <taxon>Pseudomonadati</taxon>
        <taxon>Pseudomonadota</taxon>
        <taxon>Gammaproteobacteria</taxon>
        <taxon>Pseudomonadales</taxon>
        <taxon>Pseudomonadaceae</taxon>
        <taxon>Metapseudomonas</taxon>
    </lineage>
</organism>
<dbReference type="InterPro" id="IPR036388">
    <property type="entry name" value="WH-like_DNA-bd_sf"/>
</dbReference>
<dbReference type="PANTHER" id="PTHR43537">
    <property type="entry name" value="TRANSCRIPTIONAL REGULATOR, GNTR FAMILY"/>
    <property type="match status" value="1"/>
</dbReference>
<keyword evidence="1" id="KW-0805">Transcription regulation</keyword>
<evidence type="ECO:0000256" key="1">
    <source>
        <dbReference type="ARBA" id="ARBA00023015"/>
    </source>
</evidence>
<dbReference type="Gene3D" id="1.10.10.10">
    <property type="entry name" value="Winged helix-like DNA-binding domain superfamily/Winged helix DNA-binding domain"/>
    <property type="match status" value="1"/>
</dbReference>
<dbReference type="InterPro" id="IPR036390">
    <property type="entry name" value="WH_DNA-bd_sf"/>
</dbReference>
<protein>
    <submittedName>
        <fullName evidence="7">FCD domain-containing protein</fullName>
    </submittedName>
    <submittedName>
        <fullName evidence="5">Transcriptional regulator</fullName>
    </submittedName>
</protein>